<keyword evidence="1 3" id="KW-0732">Signal</keyword>
<keyword evidence="6" id="KW-1185">Reference proteome</keyword>
<feature type="domain" description="Gnk2-homologous" evidence="4">
    <location>
        <begin position="30"/>
        <end position="129"/>
    </location>
</feature>
<name>A0AAE0ACZ9_9ROSI</name>
<comment type="caution">
    <text evidence="5">The sequence shown here is derived from an EMBL/GenBank/DDBJ whole genome shotgun (WGS) entry which is preliminary data.</text>
</comment>
<evidence type="ECO:0000259" key="4">
    <source>
        <dbReference type="PROSITE" id="PS51473"/>
    </source>
</evidence>
<organism evidence="5 6">
    <name type="scientific">Dipteronia sinensis</name>
    <dbReference type="NCBI Taxonomy" id="43782"/>
    <lineage>
        <taxon>Eukaryota</taxon>
        <taxon>Viridiplantae</taxon>
        <taxon>Streptophyta</taxon>
        <taxon>Embryophyta</taxon>
        <taxon>Tracheophyta</taxon>
        <taxon>Spermatophyta</taxon>
        <taxon>Magnoliopsida</taxon>
        <taxon>eudicotyledons</taxon>
        <taxon>Gunneridae</taxon>
        <taxon>Pentapetalae</taxon>
        <taxon>rosids</taxon>
        <taxon>malvids</taxon>
        <taxon>Sapindales</taxon>
        <taxon>Sapindaceae</taxon>
        <taxon>Hippocastanoideae</taxon>
        <taxon>Acereae</taxon>
        <taxon>Dipteronia</taxon>
    </lineage>
</organism>
<dbReference type="InterPro" id="IPR002902">
    <property type="entry name" value="GNK2"/>
</dbReference>
<dbReference type="Proteomes" id="UP001281410">
    <property type="component" value="Unassembled WGS sequence"/>
</dbReference>
<dbReference type="AlphaFoldDB" id="A0AAE0ACZ9"/>
<gene>
    <name evidence="5" type="ORF">Dsin_015984</name>
</gene>
<sequence>MSSGALLLLHLLSFLSFAMSQRPSLNGELTFRYDLSPSDQNNTTFSNFMYNVGRLFNQKLNKRGSKSIYYGEYLEKVYGIYLCRFDITGETCQNGIADGTDRLVKECKSNETAIIWFDECMVRYSDRSFFSTLETEPVAYMWNSDNITELVVLAEILNQTLNKAIDFIYF</sequence>
<dbReference type="Pfam" id="PF01657">
    <property type="entry name" value="Stress-antifung"/>
    <property type="match status" value="1"/>
</dbReference>
<evidence type="ECO:0000256" key="2">
    <source>
        <dbReference type="ARBA" id="ARBA00022737"/>
    </source>
</evidence>
<accession>A0AAE0ACZ9</accession>
<dbReference type="Gene3D" id="3.30.430.20">
    <property type="entry name" value="Gnk2 domain, C-X8-C-X2-C motif"/>
    <property type="match status" value="1"/>
</dbReference>
<keyword evidence="2" id="KW-0677">Repeat</keyword>
<evidence type="ECO:0000313" key="6">
    <source>
        <dbReference type="Proteomes" id="UP001281410"/>
    </source>
</evidence>
<dbReference type="CDD" id="cd23509">
    <property type="entry name" value="Gnk2-like"/>
    <property type="match status" value="1"/>
</dbReference>
<reference evidence="5" key="1">
    <citation type="journal article" date="2023" name="Plant J.">
        <title>Genome sequences and population genomics provide insights into the demographic history, inbreeding, and mutation load of two 'living fossil' tree species of Dipteronia.</title>
        <authorList>
            <person name="Feng Y."/>
            <person name="Comes H.P."/>
            <person name="Chen J."/>
            <person name="Zhu S."/>
            <person name="Lu R."/>
            <person name="Zhang X."/>
            <person name="Li P."/>
            <person name="Qiu J."/>
            <person name="Olsen K.M."/>
            <person name="Qiu Y."/>
        </authorList>
    </citation>
    <scope>NUCLEOTIDE SEQUENCE</scope>
    <source>
        <strain evidence="5">NBL</strain>
    </source>
</reference>
<protein>
    <recommendedName>
        <fullName evidence="4">Gnk2-homologous domain-containing protein</fullName>
    </recommendedName>
</protein>
<dbReference type="InterPro" id="IPR038408">
    <property type="entry name" value="GNK2_sf"/>
</dbReference>
<dbReference type="PANTHER" id="PTHR32099">
    <property type="entry name" value="CYSTEINE-RICH REPEAT SECRETORY PROTEIN"/>
    <property type="match status" value="1"/>
</dbReference>
<evidence type="ECO:0000256" key="3">
    <source>
        <dbReference type="SAM" id="SignalP"/>
    </source>
</evidence>
<feature type="chain" id="PRO_5042133791" description="Gnk2-homologous domain-containing protein" evidence="3">
    <location>
        <begin position="21"/>
        <end position="170"/>
    </location>
</feature>
<proteinExistence type="predicted"/>
<dbReference type="PANTHER" id="PTHR32099:SF36">
    <property type="entry name" value="CYSTEINE-RICH REPEAT SECRETORY PROTEIN 38-LIKE"/>
    <property type="match status" value="1"/>
</dbReference>
<evidence type="ECO:0000256" key="1">
    <source>
        <dbReference type="ARBA" id="ARBA00022729"/>
    </source>
</evidence>
<evidence type="ECO:0000313" key="5">
    <source>
        <dbReference type="EMBL" id="KAK3211278.1"/>
    </source>
</evidence>
<feature type="signal peptide" evidence="3">
    <location>
        <begin position="1"/>
        <end position="20"/>
    </location>
</feature>
<dbReference type="PROSITE" id="PS51473">
    <property type="entry name" value="GNK2"/>
    <property type="match status" value="1"/>
</dbReference>
<dbReference type="EMBL" id="JANJYJ010000005">
    <property type="protein sequence ID" value="KAK3211278.1"/>
    <property type="molecule type" value="Genomic_DNA"/>
</dbReference>